<evidence type="ECO:0000256" key="2">
    <source>
        <dbReference type="ARBA" id="ARBA00007613"/>
    </source>
</evidence>
<dbReference type="Gene3D" id="1.20.1600.10">
    <property type="entry name" value="Outer membrane efflux proteins (OEP)"/>
    <property type="match status" value="1"/>
</dbReference>
<evidence type="ECO:0000256" key="5">
    <source>
        <dbReference type="ARBA" id="ARBA00022692"/>
    </source>
</evidence>
<feature type="coiled-coil region" evidence="8">
    <location>
        <begin position="188"/>
        <end position="215"/>
    </location>
</feature>
<dbReference type="EMBL" id="JALAYX010000001">
    <property type="protein sequence ID" value="MCJ8237262.1"/>
    <property type="molecule type" value="Genomic_DNA"/>
</dbReference>
<dbReference type="Pfam" id="PF02321">
    <property type="entry name" value="OEP"/>
    <property type="match status" value="2"/>
</dbReference>
<keyword evidence="8" id="KW-0175">Coiled coil</keyword>
<comment type="similarity">
    <text evidence="2">Belongs to the outer membrane factor (OMF) (TC 1.B.17) family.</text>
</comment>
<organism evidence="10 11">
    <name type="scientific">Peteryoungia algae</name>
    <dbReference type="NCBI Taxonomy" id="2919917"/>
    <lineage>
        <taxon>Bacteria</taxon>
        <taxon>Pseudomonadati</taxon>
        <taxon>Pseudomonadota</taxon>
        <taxon>Alphaproteobacteria</taxon>
        <taxon>Hyphomicrobiales</taxon>
        <taxon>Rhizobiaceae</taxon>
        <taxon>Peteryoungia</taxon>
    </lineage>
</organism>
<dbReference type="SUPFAM" id="SSF56954">
    <property type="entry name" value="Outer membrane efflux proteins (OEP)"/>
    <property type="match status" value="1"/>
</dbReference>
<evidence type="ECO:0000256" key="7">
    <source>
        <dbReference type="ARBA" id="ARBA00023237"/>
    </source>
</evidence>
<keyword evidence="9" id="KW-0732">Signal</keyword>
<name>A0ABT0CVR4_9HYPH</name>
<keyword evidence="5" id="KW-0812">Transmembrane</keyword>
<dbReference type="InterPro" id="IPR003423">
    <property type="entry name" value="OMP_efflux"/>
</dbReference>
<dbReference type="InterPro" id="IPR051906">
    <property type="entry name" value="TolC-like"/>
</dbReference>
<comment type="caution">
    <text evidence="10">The sequence shown here is derived from an EMBL/GenBank/DDBJ whole genome shotgun (WGS) entry which is preliminary data.</text>
</comment>
<keyword evidence="11" id="KW-1185">Reference proteome</keyword>
<keyword evidence="4" id="KW-1134">Transmembrane beta strand</keyword>
<evidence type="ECO:0000256" key="8">
    <source>
        <dbReference type="SAM" id="Coils"/>
    </source>
</evidence>
<dbReference type="Proteomes" id="UP001522662">
    <property type="component" value="Unassembled WGS sequence"/>
</dbReference>
<evidence type="ECO:0000313" key="10">
    <source>
        <dbReference type="EMBL" id="MCJ8237262.1"/>
    </source>
</evidence>
<evidence type="ECO:0000256" key="1">
    <source>
        <dbReference type="ARBA" id="ARBA00004442"/>
    </source>
</evidence>
<feature type="chain" id="PRO_5046191047" evidence="9">
    <location>
        <begin position="28"/>
        <end position="477"/>
    </location>
</feature>
<evidence type="ECO:0000256" key="6">
    <source>
        <dbReference type="ARBA" id="ARBA00023136"/>
    </source>
</evidence>
<dbReference type="NCBIfam" id="TIGR01844">
    <property type="entry name" value="type_I_sec_TolC"/>
    <property type="match status" value="1"/>
</dbReference>
<feature type="signal peptide" evidence="9">
    <location>
        <begin position="1"/>
        <end position="27"/>
    </location>
</feature>
<keyword evidence="3" id="KW-0813">Transport</keyword>
<keyword evidence="10" id="KW-0614">Plasmid</keyword>
<geneLocation type="plasmid" evidence="10">
    <name>unnamed</name>
</geneLocation>
<dbReference type="PANTHER" id="PTHR30026:SF22">
    <property type="entry name" value="OUTER MEMBRANE EFFLUX PROTEIN"/>
    <property type="match status" value="1"/>
</dbReference>
<protein>
    <submittedName>
        <fullName evidence="10">TolC family outer membrane protein</fullName>
    </submittedName>
</protein>
<proteinExistence type="inferred from homology"/>
<dbReference type="InterPro" id="IPR010130">
    <property type="entry name" value="T1SS_OMP_TolC"/>
</dbReference>
<evidence type="ECO:0000256" key="9">
    <source>
        <dbReference type="SAM" id="SignalP"/>
    </source>
</evidence>
<reference evidence="10 11" key="1">
    <citation type="submission" date="2022-03" db="EMBL/GenBank/DDBJ databases">
        <title>Rhizobium SSM4.3 sp. nov., isolated from Sediment (Gouqi Island).</title>
        <authorList>
            <person name="Chen G."/>
        </authorList>
    </citation>
    <scope>NUCLEOTIDE SEQUENCE [LARGE SCALE GENOMIC DNA]</scope>
    <source>
        <strain evidence="10 11">SSM4.3</strain>
        <plasmid evidence="10">unnamed</plasmid>
    </source>
</reference>
<comment type="subcellular location">
    <subcellularLocation>
        <location evidence="1">Cell outer membrane</location>
    </subcellularLocation>
</comment>
<keyword evidence="7" id="KW-0998">Cell outer membrane</keyword>
<evidence type="ECO:0000256" key="4">
    <source>
        <dbReference type="ARBA" id="ARBA00022452"/>
    </source>
</evidence>
<sequence length="477" mass="52154">MLTKKTLFAALYTSAAFAIASVTPASAMSLQEAIQKALTTNPQISQAVQNREAVEFELRQARGLYLPSVDLEASVGKRRLSNDSTGTLTRDYETFNNSEVGLTVTQRLLDGGGRRAQVDQQASRVDGASFRVLERSETVALQVVQDYLEYILQAKIVGVAKQNVDFHNGILGDINQGISGGALTEVDSLQGRERLDAARARLREAQEELELTKIRFLKTVGEPITNAKVPASVGKFLPRSLDDAIATAKSNNPRIYSARADIDAADAAVRAARSNYAPTVDLEGRASVGNDVGSSQGNTNDVQVRLVARWNLYRGGIDQAREQEQIRRASEQRYASDQVHREIEESIRSAWNERRSRGELSQILSSQSSQNAQLVSSYGEQFKIGQRSLLDVLDAQNTRFNTSIVAETARVAALFAEYKILAASGSLLKTMNVKAVGEADAYARNEFSVKTTPNGAYVERDPRQKAGIPMDLLAPLQ</sequence>
<keyword evidence="6" id="KW-0472">Membrane</keyword>
<evidence type="ECO:0000256" key="3">
    <source>
        <dbReference type="ARBA" id="ARBA00022448"/>
    </source>
</evidence>
<accession>A0ABT0CVR4</accession>
<gene>
    <name evidence="10" type="ORF">MKJ03_02920</name>
</gene>
<dbReference type="PANTHER" id="PTHR30026">
    <property type="entry name" value="OUTER MEMBRANE PROTEIN TOLC"/>
    <property type="match status" value="1"/>
</dbReference>
<evidence type="ECO:0000313" key="11">
    <source>
        <dbReference type="Proteomes" id="UP001522662"/>
    </source>
</evidence>